<proteinExistence type="predicted"/>
<comment type="caution">
    <text evidence="2">The sequence shown here is derived from an EMBL/GenBank/DDBJ whole genome shotgun (WGS) entry which is preliminary data.</text>
</comment>
<organism evidence="2 3">
    <name type="scientific">Actinospica acidiphila</name>
    <dbReference type="NCBI Taxonomy" id="304899"/>
    <lineage>
        <taxon>Bacteria</taxon>
        <taxon>Bacillati</taxon>
        <taxon>Actinomycetota</taxon>
        <taxon>Actinomycetes</taxon>
        <taxon>Catenulisporales</taxon>
        <taxon>Actinospicaceae</taxon>
        <taxon>Actinospica</taxon>
    </lineage>
</organism>
<sequence length="103" mass="10902">MSANEVIQFSSSEEPSAAAYVKITTTRSGPTFTAAVPHGEARRMLETSHLAFGICGTVIGPPVMAKALEVVGLGLPWQMTAALLSLAAILPLVCYMVATRRRI</sequence>
<reference evidence="2 3" key="1">
    <citation type="submission" date="2020-01" db="EMBL/GenBank/DDBJ databases">
        <title>Insect and environment-associated Actinomycetes.</title>
        <authorList>
            <person name="Currrie C."/>
            <person name="Chevrette M."/>
            <person name="Carlson C."/>
            <person name="Stubbendieck R."/>
            <person name="Wendt-Pienkowski E."/>
        </authorList>
    </citation>
    <scope>NUCLEOTIDE SEQUENCE [LARGE SCALE GENOMIC DNA]</scope>
    <source>
        <strain evidence="2 3">SID8189</strain>
    </source>
</reference>
<evidence type="ECO:0000313" key="3">
    <source>
        <dbReference type="Proteomes" id="UP000471745"/>
    </source>
</evidence>
<accession>A0A9X5CPX0</accession>
<dbReference type="AlphaFoldDB" id="A0A9X5CPX0"/>
<keyword evidence="1" id="KW-1133">Transmembrane helix</keyword>
<dbReference type="Proteomes" id="UP000471745">
    <property type="component" value="Unassembled WGS sequence"/>
</dbReference>
<evidence type="ECO:0000313" key="2">
    <source>
        <dbReference type="EMBL" id="NEC52464.1"/>
    </source>
</evidence>
<dbReference type="EMBL" id="JAAGNA010000986">
    <property type="protein sequence ID" value="NEC52464.1"/>
    <property type="molecule type" value="Genomic_DNA"/>
</dbReference>
<gene>
    <name evidence="2" type="ORF">G3I18_28490</name>
</gene>
<evidence type="ECO:0000256" key="1">
    <source>
        <dbReference type="SAM" id="Phobius"/>
    </source>
</evidence>
<name>A0A9X5CPX0_9ACTN</name>
<dbReference type="RefSeq" id="WP_163091031.1">
    <property type="nucleotide sequence ID" value="NZ_JAAGNA010000986.1"/>
</dbReference>
<keyword evidence="1" id="KW-0472">Membrane</keyword>
<protein>
    <submittedName>
        <fullName evidence="2">Uncharacterized protein</fullName>
    </submittedName>
</protein>
<feature type="transmembrane region" description="Helical" evidence="1">
    <location>
        <begin position="80"/>
        <end position="98"/>
    </location>
</feature>
<keyword evidence="1" id="KW-0812">Transmembrane</keyword>
<keyword evidence="3" id="KW-1185">Reference proteome</keyword>
<feature type="transmembrane region" description="Helical" evidence="1">
    <location>
        <begin position="50"/>
        <end position="68"/>
    </location>
</feature>